<dbReference type="Pfam" id="PF13530">
    <property type="entry name" value="SCP2_2"/>
    <property type="match status" value="1"/>
</dbReference>
<dbReference type="InterPro" id="IPR016181">
    <property type="entry name" value="Acyl_CoA_acyltransferase"/>
</dbReference>
<evidence type="ECO:0000313" key="3">
    <source>
        <dbReference type="Proteomes" id="UP000000271"/>
    </source>
</evidence>
<feature type="domain" description="N-acetyltransferase" evidence="1">
    <location>
        <begin position="1"/>
        <end position="143"/>
    </location>
</feature>
<dbReference type="Pfam" id="PF17668">
    <property type="entry name" value="Acetyltransf_17"/>
    <property type="match status" value="1"/>
</dbReference>
<evidence type="ECO:0000259" key="1">
    <source>
        <dbReference type="PROSITE" id="PS51186"/>
    </source>
</evidence>
<dbReference type="Gene3D" id="3.40.630.30">
    <property type="match status" value="2"/>
</dbReference>
<dbReference type="InterPro" id="IPR025559">
    <property type="entry name" value="Eis_dom"/>
</dbReference>
<evidence type="ECO:0000313" key="2">
    <source>
        <dbReference type="EMBL" id="ADI00272.1"/>
    </source>
</evidence>
<dbReference type="PANTHER" id="PTHR37817">
    <property type="entry name" value="N-ACETYLTRANSFERASE EIS"/>
    <property type="match status" value="1"/>
</dbReference>
<sequence>MIRPLRTDEKKQALDLSAYAFQFSLSESEEQEILKDMDERHVRVRENDEGGIAAKLSILPLRASIAGVDMAMGGIAGVATWPEYRRGGHVSALLVDAFEAMREAGQTISFLYPFSIPFYRKFGYELFARELEVTMTREQFPEAAETAATLVRIEPDKSYEALSGLYHDWASAFTGTLKRDQDWWDKRLLKRKKGSIIAAKQGGRLTGYMMYSVKDRTMTVKEMVWTDADSRRALFTFIRNHDSMADRCVITVPPDSHLPYLLPDPKALQDVKSYFMMRIVDVEGFFAHFPFQTADKAVTIPLHITDDHCPWNNGTFLLAVKDGSVSVSKIPEKQGSRCAHPPKKGIHLAINSLAAIMAGVMSTSFLNAEGIVSGDEASIHAFDGLIPVQRPFIYDFF</sequence>
<dbReference type="AlphaFoldDB" id="D6XYK3"/>
<dbReference type="InterPro" id="IPR000182">
    <property type="entry name" value="GNAT_dom"/>
</dbReference>
<proteinExistence type="predicted"/>
<dbReference type="PROSITE" id="PS51186">
    <property type="entry name" value="GNAT"/>
    <property type="match status" value="1"/>
</dbReference>
<reference evidence="2" key="1">
    <citation type="submission" date="2009-10" db="EMBL/GenBank/DDBJ databases">
        <title>Complete sequence of Bacillus selenitireducens MLS10.</title>
        <authorList>
            <consortium name="US DOE Joint Genome Institute"/>
            <person name="Lucas S."/>
            <person name="Copeland A."/>
            <person name="Lapidus A."/>
            <person name="Glavina del Rio T."/>
            <person name="Dalin E."/>
            <person name="Tice H."/>
            <person name="Bruce D."/>
            <person name="Goodwin L."/>
            <person name="Pitluck S."/>
            <person name="Sims D."/>
            <person name="Brettin T."/>
            <person name="Detter J.C."/>
            <person name="Han C."/>
            <person name="Larimer F."/>
            <person name="Land M."/>
            <person name="Hauser L."/>
            <person name="Kyrpides N."/>
            <person name="Ovchinnikova G."/>
            <person name="Stolz J."/>
        </authorList>
    </citation>
    <scope>NUCLEOTIDE SEQUENCE [LARGE SCALE GENOMIC DNA]</scope>
    <source>
        <strain evidence="2">MLS10</strain>
    </source>
</reference>
<dbReference type="InterPro" id="IPR036527">
    <property type="entry name" value="SCP2_sterol-bd_dom_sf"/>
</dbReference>
<organism evidence="2 3">
    <name type="scientific">Bacillus selenitireducens (strain ATCC 700615 / DSM 15326 / MLS10)</name>
    <dbReference type="NCBI Taxonomy" id="439292"/>
    <lineage>
        <taxon>Bacteria</taxon>
        <taxon>Bacillati</taxon>
        <taxon>Bacillota</taxon>
        <taxon>Bacilli</taxon>
        <taxon>Bacillales</taxon>
        <taxon>Bacillaceae</taxon>
        <taxon>Salisediminibacterium</taxon>
    </lineage>
</organism>
<dbReference type="HOGENOM" id="CLU_050659_1_1_9"/>
<dbReference type="InterPro" id="IPR051554">
    <property type="entry name" value="Acetyltransferase_Eis"/>
</dbReference>
<name>D6XYK3_BACIE</name>
<gene>
    <name evidence="2" type="ordered locus">Bsel_2780</name>
</gene>
<dbReference type="RefSeq" id="WP_013173685.1">
    <property type="nucleotide sequence ID" value="NC_014219.1"/>
</dbReference>
<keyword evidence="3" id="KW-1185">Reference proteome</keyword>
<dbReference type="SUPFAM" id="SSF55718">
    <property type="entry name" value="SCP-like"/>
    <property type="match status" value="1"/>
</dbReference>
<dbReference type="EMBL" id="CP001791">
    <property type="protein sequence ID" value="ADI00272.1"/>
    <property type="molecule type" value="Genomic_DNA"/>
</dbReference>
<dbReference type="OrthoDB" id="9768284at2"/>
<dbReference type="SUPFAM" id="SSF55729">
    <property type="entry name" value="Acyl-CoA N-acyltransferases (Nat)"/>
    <property type="match status" value="1"/>
</dbReference>
<dbReference type="Proteomes" id="UP000000271">
    <property type="component" value="Chromosome"/>
</dbReference>
<dbReference type="GO" id="GO:0030649">
    <property type="term" value="P:aminoglycoside antibiotic catabolic process"/>
    <property type="evidence" value="ECO:0007669"/>
    <property type="project" value="TreeGrafter"/>
</dbReference>
<dbReference type="STRING" id="439292.Bsel_2780"/>
<dbReference type="InterPro" id="IPR041380">
    <property type="entry name" value="Acetyltransf_17"/>
</dbReference>
<dbReference type="Gene3D" id="3.30.1050.10">
    <property type="entry name" value="SCP2 sterol-binding domain"/>
    <property type="match status" value="1"/>
</dbReference>
<dbReference type="GO" id="GO:0034069">
    <property type="term" value="F:aminoglycoside N-acetyltransferase activity"/>
    <property type="evidence" value="ECO:0007669"/>
    <property type="project" value="TreeGrafter"/>
</dbReference>
<dbReference type="KEGG" id="bse:Bsel_2780"/>
<dbReference type="Pfam" id="PF13527">
    <property type="entry name" value="Acetyltransf_9"/>
    <property type="match status" value="1"/>
</dbReference>
<dbReference type="PANTHER" id="PTHR37817:SF1">
    <property type="entry name" value="N-ACETYLTRANSFERASE EIS"/>
    <property type="match status" value="1"/>
</dbReference>
<accession>D6XYK3</accession>
<dbReference type="eggNOG" id="COG4552">
    <property type="taxonomic scope" value="Bacteria"/>
</dbReference>
<protein>
    <submittedName>
        <fullName evidence="2">GCN5-related N-acetyltransferase</fullName>
    </submittedName>
</protein>